<dbReference type="OrthoDB" id="9811281at2"/>
<dbReference type="STRING" id="1325564.NSJP_0879"/>
<dbReference type="InterPro" id="IPR009056">
    <property type="entry name" value="Cyt_c-like_dom"/>
</dbReference>
<dbReference type="PROSITE" id="PS51007">
    <property type="entry name" value="CYTC"/>
    <property type="match status" value="1"/>
</dbReference>
<gene>
    <name evidence="6" type="ORF">NSJP_0879</name>
</gene>
<feature type="domain" description="Cytochrome c" evidence="5">
    <location>
        <begin position="25"/>
        <end position="112"/>
    </location>
</feature>
<keyword evidence="1 4" id="KW-0349">Heme</keyword>
<accession>A0A1W1I250</accession>
<dbReference type="InterPro" id="IPR036909">
    <property type="entry name" value="Cyt_c-like_dom_sf"/>
</dbReference>
<dbReference type="EMBL" id="LT828648">
    <property type="protein sequence ID" value="SLM47051.1"/>
    <property type="molecule type" value="Genomic_DNA"/>
</dbReference>
<keyword evidence="2 4" id="KW-0479">Metal-binding</keyword>
<dbReference type="Pfam" id="PF00034">
    <property type="entry name" value="Cytochrom_C"/>
    <property type="match status" value="1"/>
</dbReference>
<dbReference type="Proteomes" id="UP000192042">
    <property type="component" value="Chromosome I"/>
</dbReference>
<evidence type="ECO:0000259" key="5">
    <source>
        <dbReference type="PROSITE" id="PS51007"/>
    </source>
</evidence>
<name>A0A1W1I250_9BACT</name>
<evidence type="ECO:0000313" key="6">
    <source>
        <dbReference type="EMBL" id="SLM47051.1"/>
    </source>
</evidence>
<dbReference type="RefSeq" id="WP_080885641.1">
    <property type="nucleotide sequence ID" value="NZ_LT828648.1"/>
</dbReference>
<reference evidence="6 7" key="1">
    <citation type="submission" date="2017-03" db="EMBL/GenBank/DDBJ databases">
        <authorList>
            <person name="Afonso C.L."/>
            <person name="Miller P.J."/>
            <person name="Scott M.A."/>
            <person name="Spackman E."/>
            <person name="Goraichik I."/>
            <person name="Dimitrov K.M."/>
            <person name="Suarez D.L."/>
            <person name="Swayne D.E."/>
        </authorList>
    </citation>
    <scope>NUCLEOTIDE SEQUENCE [LARGE SCALE GENOMIC DNA]</scope>
    <source>
        <strain evidence="6">Genome sequencing of Nitrospira japonica strain NJ11</strain>
    </source>
</reference>
<dbReference type="GO" id="GO:0046872">
    <property type="term" value="F:metal ion binding"/>
    <property type="evidence" value="ECO:0007669"/>
    <property type="project" value="UniProtKB-KW"/>
</dbReference>
<evidence type="ECO:0000256" key="2">
    <source>
        <dbReference type="ARBA" id="ARBA00022723"/>
    </source>
</evidence>
<organism evidence="6 7">
    <name type="scientific">Nitrospira japonica</name>
    <dbReference type="NCBI Taxonomy" id="1325564"/>
    <lineage>
        <taxon>Bacteria</taxon>
        <taxon>Pseudomonadati</taxon>
        <taxon>Nitrospirota</taxon>
        <taxon>Nitrospiria</taxon>
        <taxon>Nitrospirales</taxon>
        <taxon>Nitrospiraceae</taxon>
        <taxon>Nitrospira</taxon>
    </lineage>
</organism>
<evidence type="ECO:0000256" key="1">
    <source>
        <dbReference type="ARBA" id="ARBA00022617"/>
    </source>
</evidence>
<evidence type="ECO:0000256" key="4">
    <source>
        <dbReference type="PROSITE-ProRule" id="PRU00433"/>
    </source>
</evidence>
<evidence type="ECO:0000313" key="7">
    <source>
        <dbReference type="Proteomes" id="UP000192042"/>
    </source>
</evidence>
<protein>
    <recommendedName>
        <fullName evidence="5">Cytochrome c domain-containing protein</fullName>
    </recommendedName>
</protein>
<evidence type="ECO:0000256" key="3">
    <source>
        <dbReference type="ARBA" id="ARBA00023004"/>
    </source>
</evidence>
<keyword evidence="7" id="KW-1185">Reference proteome</keyword>
<dbReference type="GO" id="GO:0009055">
    <property type="term" value="F:electron transfer activity"/>
    <property type="evidence" value="ECO:0007669"/>
    <property type="project" value="InterPro"/>
</dbReference>
<dbReference type="GO" id="GO:0020037">
    <property type="term" value="F:heme binding"/>
    <property type="evidence" value="ECO:0007669"/>
    <property type="project" value="InterPro"/>
</dbReference>
<dbReference type="Gene3D" id="1.10.760.10">
    <property type="entry name" value="Cytochrome c-like domain"/>
    <property type="match status" value="1"/>
</dbReference>
<proteinExistence type="predicted"/>
<dbReference type="AlphaFoldDB" id="A0A1W1I250"/>
<sequence length="125" mass="13750">MPVSGIIWILIALISWSQAWSATPEELEQGRTIYERHCADCHGMDGRGDGTLAASLSPRPGNFVSAQTSAKSDQDLLKVIAKGRPRTAMQGWNDRLSEKEQLATLAYIRSLVRFSRSATPPPPTR</sequence>
<dbReference type="KEGG" id="nja:NSJP_0879"/>
<keyword evidence="3 4" id="KW-0408">Iron</keyword>
<dbReference type="SUPFAM" id="SSF46626">
    <property type="entry name" value="Cytochrome c"/>
    <property type="match status" value="1"/>
</dbReference>